<organism evidence="2 3">
    <name type="scientific">Colletotrichum abscissum</name>
    <dbReference type="NCBI Taxonomy" id="1671311"/>
    <lineage>
        <taxon>Eukaryota</taxon>
        <taxon>Fungi</taxon>
        <taxon>Dikarya</taxon>
        <taxon>Ascomycota</taxon>
        <taxon>Pezizomycotina</taxon>
        <taxon>Sordariomycetes</taxon>
        <taxon>Hypocreomycetidae</taxon>
        <taxon>Glomerellales</taxon>
        <taxon>Glomerellaceae</taxon>
        <taxon>Colletotrichum</taxon>
        <taxon>Colletotrichum acutatum species complex</taxon>
    </lineage>
</organism>
<feature type="compositionally biased region" description="Basic residues" evidence="1">
    <location>
        <begin position="65"/>
        <end position="79"/>
    </location>
</feature>
<dbReference type="Proteomes" id="UP001056436">
    <property type="component" value="Unassembled WGS sequence"/>
</dbReference>
<feature type="region of interest" description="Disordered" evidence="1">
    <location>
        <begin position="1"/>
        <end position="79"/>
    </location>
</feature>
<dbReference type="AlphaFoldDB" id="A0A9P9XAX6"/>
<dbReference type="OrthoDB" id="10450260at2759"/>
<evidence type="ECO:0000313" key="2">
    <source>
        <dbReference type="EMBL" id="KAI3544739.1"/>
    </source>
</evidence>
<evidence type="ECO:0000313" key="3">
    <source>
        <dbReference type="Proteomes" id="UP001056436"/>
    </source>
</evidence>
<feature type="compositionally biased region" description="Basic residues" evidence="1">
    <location>
        <begin position="31"/>
        <end position="43"/>
    </location>
</feature>
<name>A0A9P9XAX6_9PEZI</name>
<reference evidence="2" key="1">
    <citation type="submission" date="2019-01" db="EMBL/GenBank/DDBJ databases">
        <title>Colletotrichum abscissum LGMF1257.</title>
        <authorList>
            <person name="Baroncelli R."/>
        </authorList>
    </citation>
    <scope>NUCLEOTIDE SEQUENCE</scope>
    <source>
        <strain evidence="2">Ca142</strain>
    </source>
</reference>
<evidence type="ECO:0000256" key="1">
    <source>
        <dbReference type="SAM" id="MobiDB-lite"/>
    </source>
</evidence>
<proteinExistence type="predicted"/>
<protein>
    <submittedName>
        <fullName evidence="2">Uncharacterized protein</fullName>
    </submittedName>
</protein>
<comment type="caution">
    <text evidence="2">The sequence shown here is derived from an EMBL/GenBank/DDBJ whole genome shotgun (WGS) entry which is preliminary data.</text>
</comment>
<gene>
    <name evidence="2" type="ORF">CABS02_09590</name>
</gene>
<keyword evidence="3" id="KW-1185">Reference proteome</keyword>
<dbReference type="EMBL" id="SDAQ01000065">
    <property type="protein sequence ID" value="KAI3544739.1"/>
    <property type="molecule type" value="Genomic_DNA"/>
</dbReference>
<accession>A0A9P9XAX6</accession>
<sequence>MQEGKGCPRGTKDSDRGWPRHPLAGAGPQRGKARAARASKPKTRALVAFGGTTRSGVMQGDWRMRPRPRSRPRRRARVH</sequence>